<feature type="compositionally biased region" description="Low complexity" evidence="1">
    <location>
        <begin position="165"/>
        <end position="175"/>
    </location>
</feature>
<feature type="region of interest" description="Disordered" evidence="1">
    <location>
        <begin position="52"/>
        <end position="115"/>
    </location>
</feature>
<evidence type="ECO:0000313" key="3">
    <source>
        <dbReference type="Proteomes" id="UP000821866"/>
    </source>
</evidence>
<proteinExistence type="predicted"/>
<protein>
    <submittedName>
        <fullName evidence="2">Uncharacterized protein</fullName>
    </submittedName>
</protein>
<dbReference type="EMBL" id="JABSTU010000002">
    <property type="protein sequence ID" value="KAH8037635.1"/>
    <property type="molecule type" value="Genomic_DNA"/>
</dbReference>
<gene>
    <name evidence="2" type="ORF">HPB51_015069</name>
</gene>
<dbReference type="Proteomes" id="UP000821866">
    <property type="component" value="Chromosome 10"/>
</dbReference>
<organism evidence="2 3">
    <name type="scientific">Rhipicephalus microplus</name>
    <name type="common">Cattle tick</name>
    <name type="synonym">Boophilus microplus</name>
    <dbReference type="NCBI Taxonomy" id="6941"/>
    <lineage>
        <taxon>Eukaryota</taxon>
        <taxon>Metazoa</taxon>
        <taxon>Ecdysozoa</taxon>
        <taxon>Arthropoda</taxon>
        <taxon>Chelicerata</taxon>
        <taxon>Arachnida</taxon>
        <taxon>Acari</taxon>
        <taxon>Parasitiformes</taxon>
        <taxon>Ixodida</taxon>
        <taxon>Ixodoidea</taxon>
        <taxon>Ixodidae</taxon>
        <taxon>Rhipicephalinae</taxon>
        <taxon>Rhipicephalus</taxon>
        <taxon>Boophilus</taxon>
    </lineage>
</organism>
<sequence length="233" mass="25157">MTGRFNSYGARLPTRRSRNRNPAAAAAFSMEAKMLGICELKFSYMLKKPQMSAPQVPYPHQAPFPSQQPSFPQMPYDPPPPYNPHAGNDGYPQPGWITTPQAPQQPPSQPQQPQATVFNPAAQGYVKQGSTYVPTGQPGLVPPAGYYPSGGQPVPSGGYYNGTTQQPMPGGYYPGQPAPPPGANQGYYGATGYPGGNTVVVREQTQETSRMDDLAKCCLGTCCLTWFCCWLTD</sequence>
<dbReference type="VEuPathDB" id="VectorBase:LOC119180365"/>
<feature type="region of interest" description="Disordered" evidence="1">
    <location>
        <begin position="1"/>
        <end position="21"/>
    </location>
</feature>
<feature type="region of interest" description="Disordered" evidence="1">
    <location>
        <begin position="156"/>
        <end position="189"/>
    </location>
</feature>
<evidence type="ECO:0000256" key="1">
    <source>
        <dbReference type="SAM" id="MobiDB-lite"/>
    </source>
</evidence>
<comment type="caution">
    <text evidence="2">The sequence shown here is derived from an EMBL/GenBank/DDBJ whole genome shotgun (WGS) entry which is preliminary data.</text>
</comment>
<feature type="compositionally biased region" description="Low complexity" evidence="1">
    <location>
        <begin position="63"/>
        <end position="74"/>
    </location>
</feature>
<accession>A0A9J6ET11</accession>
<keyword evidence="3" id="KW-1185">Reference proteome</keyword>
<reference evidence="2" key="1">
    <citation type="journal article" date="2020" name="Cell">
        <title>Large-Scale Comparative Analyses of Tick Genomes Elucidate Their Genetic Diversity and Vector Capacities.</title>
        <authorList>
            <consortium name="Tick Genome and Microbiome Consortium (TIGMIC)"/>
            <person name="Jia N."/>
            <person name="Wang J."/>
            <person name="Shi W."/>
            <person name="Du L."/>
            <person name="Sun Y."/>
            <person name="Zhan W."/>
            <person name="Jiang J.F."/>
            <person name="Wang Q."/>
            <person name="Zhang B."/>
            <person name="Ji P."/>
            <person name="Bell-Sakyi L."/>
            <person name="Cui X.M."/>
            <person name="Yuan T.T."/>
            <person name="Jiang B.G."/>
            <person name="Yang W.F."/>
            <person name="Lam T.T."/>
            <person name="Chang Q.C."/>
            <person name="Ding S.J."/>
            <person name="Wang X.J."/>
            <person name="Zhu J.G."/>
            <person name="Ruan X.D."/>
            <person name="Zhao L."/>
            <person name="Wei J.T."/>
            <person name="Ye R.Z."/>
            <person name="Que T.C."/>
            <person name="Du C.H."/>
            <person name="Zhou Y.H."/>
            <person name="Cheng J.X."/>
            <person name="Dai P.F."/>
            <person name="Guo W.B."/>
            <person name="Han X.H."/>
            <person name="Huang E.J."/>
            <person name="Li L.F."/>
            <person name="Wei W."/>
            <person name="Gao Y.C."/>
            <person name="Liu J.Z."/>
            <person name="Shao H.Z."/>
            <person name="Wang X."/>
            <person name="Wang C.C."/>
            <person name="Yang T.C."/>
            <person name="Huo Q.B."/>
            <person name="Li W."/>
            <person name="Chen H.Y."/>
            <person name="Chen S.E."/>
            <person name="Zhou L.G."/>
            <person name="Ni X.B."/>
            <person name="Tian J.H."/>
            <person name="Sheng Y."/>
            <person name="Liu T."/>
            <person name="Pan Y.S."/>
            <person name="Xia L.Y."/>
            <person name="Li J."/>
            <person name="Zhao F."/>
            <person name="Cao W.C."/>
        </authorList>
    </citation>
    <scope>NUCLEOTIDE SEQUENCE</scope>
    <source>
        <strain evidence="2">Rmic-2018</strain>
    </source>
</reference>
<reference evidence="2" key="2">
    <citation type="submission" date="2021-09" db="EMBL/GenBank/DDBJ databases">
        <authorList>
            <person name="Jia N."/>
            <person name="Wang J."/>
            <person name="Shi W."/>
            <person name="Du L."/>
            <person name="Sun Y."/>
            <person name="Zhan W."/>
            <person name="Jiang J."/>
            <person name="Wang Q."/>
            <person name="Zhang B."/>
            <person name="Ji P."/>
            <person name="Sakyi L.B."/>
            <person name="Cui X."/>
            <person name="Yuan T."/>
            <person name="Jiang B."/>
            <person name="Yang W."/>
            <person name="Lam T.T.-Y."/>
            <person name="Chang Q."/>
            <person name="Ding S."/>
            <person name="Wang X."/>
            <person name="Zhu J."/>
            <person name="Ruan X."/>
            <person name="Zhao L."/>
            <person name="Wei J."/>
            <person name="Que T."/>
            <person name="Du C."/>
            <person name="Cheng J."/>
            <person name="Dai P."/>
            <person name="Han X."/>
            <person name="Huang E."/>
            <person name="Gao Y."/>
            <person name="Liu J."/>
            <person name="Shao H."/>
            <person name="Ye R."/>
            <person name="Li L."/>
            <person name="Wei W."/>
            <person name="Wang X."/>
            <person name="Wang C."/>
            <person name="Huo Q."/>
            <person name="Li W."/>
            <person name="Guo W."/>
            <person name="Chen H."/>
            <person name="Chen S."/>
            <person name="Zhou L."/>
            <person name="Zhou L."/>
            <person name="Ni X."/>
            <person name="Tian J."/>
            <person name="Zhou Y."/>
            <person name="Sheng Y."/>
            <person name="Liu T."/>
            <person name="Pan Y."/>
            <person name="Xia L."/>
            <person name="Li J."/>
            <person name="Zhao F."/>
            <person name="Cao W."/>
        </authorList>
    </citation>
    <scope>NUCLEOTIDE SEQUENCE</scope>
    <source>
        <strain evidence="2">Rmic-2018</strain>
        <tissue evidence="2">Larvae</tissue>
    </source>
</reference>
<dbReference type="AlphaFoldDB" id="A0A9J6ET11"/>
<evidence type="ECO:0000313" key="2">
    <source>
        <dbReference type="EMBL" id="KAH8037635.1"/>
    </source>
</evidence>
<name>A0A9J6ET11_RHIMP</name>